<evidence type="ECO:0000256" key="4">
    <source>
        <dbReference type="ARBA" id="ARBA00022723"/>
    </source>
</evidence>
<comment type="cofactor">
    <cofactor evidence="1">
        <name>Mn(2+)</name>
        <dbReference type="ChEBI" id="CHEBI:29035"/>
    </cofactor>
</comment>
<keyword evidence="9" id="KW-1133">Transmembrane helix</keyword>
<evidence type="ECO:0000313" key="11">
    <source>
        <dbReference type="EMBL" id="MEA5520907.1"/>
    </source>
</evidence>
<evidence type="ECO:0000259" key="10">
    <source>
        <dbReference type="Pfam" id="PF03372"/>
    </source>
</evidence>
<feature type="transmembrane region" description="Helical" evidence="9">
    <location>
        <begin position="45"/>
        <end position="64"/>
    </location>
</feature>
<accession>A0ABU5U144</accession>
<keyword evidence="11" id="KW-0255">Endonuclease</keyword>
<comment type="cofactor">
    <cofactor evidence="2">
        <name>Mg(2+)</name>
        <dbReference type="ChEBI" id="CHEBI:18420"/>
    </cofactor>
</comment>
<reference evidence="11 12" key="1">
    <citation type="submission" date="2023-12" db="EMBL/GenBank/DDBJ databases">
        <title>Baltic Sea Cyanobacteria.</title>
        <authorList>
            <person name="Delbaje E."/>
            <person name="Fewer D.P."/>
            <person name="Shishido T.K."/>
        </authorList>
    </citation>
    <scope>NUCLEOTIDE SEQUENCE [LARGE SCALE GENOMIC DNA]</scope>
    <source>
        <strain evidence="11 12">CCNP 1315</strain>
    </source>
</reference>
<dbReference type="EMBL" id="JAYGHT010000129">
    <property type="protein sequence ID" value="MEA5520907.1"/>
    <property type="molecule type" value="Genomic_DNA"/>
</dbReference>
<dbReference type="InterPro" id="IPR036691">
    <property type="entry name" value="Endo/exonu/phosph_ase_sf"/>
</dbReference>
<evidence type="ECO:0000256" key="7">
    <source>
        <dbReference type="ARBA" id="ARBA00022842"/>
    </source>
</evidence>
<dbReference type="RefSeq" id="WP_323276296.1">
    <property type="nucleotide sequence ID" value="NZ_JAYGHT010000129.1"/>
</dbReference>
<sequence length="357" mass="41946">MSVFRVYSSFSRIFQRLTQGFVYTYASFLLVYFLLRFLFWDEFWVVGFVSTFIPWILFPLLILPPLSFGIIKQRKLTVLSSLACLLLIGWLHQNYASPNPSTINSNPIKVLCLNNSWNKTSPETLVELLLNRTPDLVFLQEVTEIHEEEAFPQLIEAYPYQFSSPRTTILSKFPLRETETIHLADHSEFQQRAIARINEQEITLYNIQTISPWIRFKQILPFFKIPFYDYRERSEEIIDLVERLQKETNPVIVAGDFNLTDQTQDYHRLRQVLRDAFRESGWGLGLTWPQGWPLNFLMKNSTQTLDYPLFRIDYIWYSPDGESKMTKVLASTGSDHLPVETQVYFRPFAALNPQNLV</sequence>
<dbReference type="Proteomes" id="UP001301728">
    <property type="component" value="Unassembled WGS sequence"/>
</dbReference>
<proteinExistence type="predicted"/>
<evidence type="ECO:0000313" key="12">
    <source>
        <dbReference type="Proteomes" id="UP001301728"/>
    </source>
</evidence>
<keyword evidence="5" id="KW-0227">DNA damage</keyword>
<keyword evidence="12" id="KW-1185">Reference proteome</keyword>
<evidence type="ECO:0000256" key="5">
    <source>
        <dbReference type="ARBA" id="ARBA00022763"/>
    </source>
</evidence>
<dbReference type="Pfam" id="PF03372">
    <property type="entry name" value="Exo_endo_phos"/>
    <property type="match status" value="1"/>
</dbReference>
<gene>
    <name evidence="11" type="ORF">VB854_18375</name>
</gene>
<dbReference type="SUPFAM" id="SSF56219">
    <property type="entry name" value="DNase I-like"/>
    <property type="match status" value="1"/>
</dbReference>
<evidence type="ECO:0000256" key="1">
    <source>
        <dbReference type="ARBA" id="ARBA00001936"/>
    </source>
</evidence>
<keyword evidence="7" id="KW-0460">Magnesium</keyword>
<dbReference type="PANTHER" id="PTHR15822">
    <property type="entry name" value="TRAF AND TNF RECEPTOR-ASSOCIATED PROTEIN"/>
    <property type="match status" value="1"/>
</dbReference>
<evidence type="ECO:0000256" key="6">
    <source>
        <dbReference type="ARBA" id="ARBA00022801"/>
    </source>
</evidence>
<keyword evidence="3" id="KW-0540">Nuclease</keyword>
<dbReference type="InterPro" id="IPR005135">
    <property type="entry name" value="Endo/exonuclease/phosphatase"/>
</dbReference>
<feature type="transmembrane region" description="Helical" evidence="9">
    <location>
        <begin position="21"/>
        <end position="39"/>
    </location>
</feature>
<evidence type="ECO:0000256" key="3">
    <source>
        <dbReference type="ARBA" id="ARBA00022722"/>
    </source>
</evidence>
<protein>
    <submittedName>
        <fullName evidence="11">Endonuclease/exonuclease/phosphatase family protein</fullName>
    </submittedName>
</protein>
<dbReference type="GO" id="GO:0004519">
    <property type="term" value="F:endonuclease activity"/>
    <property type="evidence" value="ECO:0007669"/>
    <property type="project" value="UniProtKB-KW"/>
</dbReference>
<keyword evidence="8" id="KW-0234">DNA repair</keyword>
<keyword evidence="9" id="KW-0812">Transmembrane</keyword>
<comment type="caution">
    <text evidence="11">The sequence shown here is derived from an EMBL/GenBank/DDBJ whole genome shotgun (WGS) entry which is preliminary data.</text>
</comment>
<evidence type="ECO:0000256" key="9">
    <source>
        <dbReference type="SAM" id="Phobius"/>
    </source>
</evidence>
<keyword evidence="4" id="KW-0479">Metal-binding</keyword>
<dbReference type="PANTHER" id="PTHR15822:SF4">
    <property type="entry name" value="TYROSYL-DNA PHOSPHODIESTERASE 2"/>
    <property type="match status" value="1"/>
</dbReference>
<dbReference type="InterPro" id="IPR051547">
    <property type="entry name" value="TDP2-like"/>
</dbReference>
<feature type="domain" description="Endonuclease/exonuclease/phosphatase" evidence="10">
    <location>
        <begin position="119"/>
        <end position="336"/>
    </location>
</feature>
<evidence type="ECO:0000256" key="8">
    <source>
        <dbReference type="ARBA" id="ARBA00023204"/>
    </source>
</evidence>
<evidence type="ECO:0000256" key="2">
    <source>
        <dbReference type="ARBA" id="ARBA00001946"/>
    </source>
</evidence>
<keyword evidence="6" id="KW-0378">Hydrolase</keyword>
<dbReference type="Gene3D" id="3.60.10.10">
    <property type="entry name" value="Endonuclease/exonuclease/phosphatase"/>
    <property type="match status" value="1"/>
</dbReference>
<organism evidence="11 12">
    <name type="scientific">Limnoraphis robusta CCNP1315</name>
    <dbReference type="NCBI Taxonomy" id="3110306"/>
    <lineage>
        <taxon>Bacteria</taxon>
        <taxon>Bacillati</taxon>
        <taxon>Cyanobacteriota</taxon>
        <taxon>Cyanophyceae</taxon>
        <taxon>Oscillatoriophycideae</taxon>
        <taxon>Oscillatoriales</taxon>
        <taxon>Sirenicapillariaceae</taxon>
        <taxon>Limnoraphis</taxon>
    </lineage>
</organism>
<keyword evidence="9" id="KW-0472">Membrane</keyword>
<feature type="transmembrane region" description="Helical" evidence="9">
    <location>
        <begin position="76"/>
        <end position="92"/>
    </location>
</feature>
<name>A0ABU5U144_9CYAN</name>